<evidence type="ECO:0000256" key="1">
    <source>
        <dbReference type="ARBA" id="ARBA00022491"/>
    </source>
</evidence>
<evidence type="ECO:0000256" key="4">
    <source>
        <dbReference type="ARBA" id="ARBA00023163"/>
    </source>
</evidence>
<dbReference type="PANTHER" id="PTHR30055">
    <property type="entry name" value="HTH-TYPE TRANSCRIPTIONAL REGULATOR RUTR"/>
    <property type="match status" value="1"/>
</dbReference>
<dbReference type="PROSITE" id="PS50977">
    <property type="entry name" value="HTH_TETR_2"/>
    <property type="match status" value="1"/>
</dbReference>
<proteinExistence type="predicted"/>
<dbReference type="RefSeq" id="WP_184085333.1">
    <property type="nucleotide sequence ID" value="NZ_JACIJF010000002.1"/>
</dbReference>
<protein>
    <submittedName>
        <fullName evidence="7">AcrR family transcriptional regulator</fullName>
    </submittedName>
</protein>
<accession>A0A840YGJ1</accession>
<dbReference type="Pfam" id="PF13977">
    <property type="entry name" value="TetR_C_6"/>
    <property type="match status" value="1"/>
</dbReference>
<dbReference type="InterPro" id="IPR001647">
    <property type="entry name" value="HTH_TetR"/>
</dbReference>
<feature type="domain" description="HTH tetR-type" evidence="6">
    <location>
        <begin position="12"/>
        <end position="72"/>
    </location>
</feature>
<dbReference type="GO" id="GO:0000976">
    <property type="term" value="F:transcription cis-regulatory region binding"/>
    <property type="evidence" value="ECO:0007669"/>
    <property type="project" value="TreeGrafter"/>
</dbReference>
<dbReference type="Proteomes" id="UP000527143">
    <property type="component" value="Unassembled WGS sequence"/>
</dbReference>
<dbReference type="InterPro" id="IPR039538">
    <property type="entry name" value="BetI_C"/>
</dbReference>
<evidence type="ECO:0000313" key="7">
    <source>
        <dbReference type="EMBL" id="MBB5709908.1"/>
    </source>
</evidence>
<sequence length="201" mass="22337">MEQNALQPTRAETRRGHLLETARTLFIEHGFHQTGMAQIATASGIKVGQIYRDFHSKEDIIAAICERDVSDWLEEDMLAAAVASGDPGAVREWMGRFLSSDEPVEECRLMSEIVAEVGRNARIAELNRSIDRRIRNSLSAALQAIASAKGSAEDQDSLIDLILSLGMGIMLRRSFDPDLKVDRLYRWVSEIIDQRIGALAA</sequence>
<evidence type="ECO:0000256" key="2">
    <source>
        <dbReference type="ARBA" id="ARBA00023015"/>
    </source>
</evidence>
<dbReference type="InterPro" id="IPR009057">
    <property type="entry name" value="Homeodomain-like_sf"/>
</dbReference>
<dbReference type="SUPFAM" id="SSF48498">
    <property type="entry name" value="Tetracyclin repressor-like, C-terminal domain"/>
    <property type="match status" value="1"/>
</dbReference>
<dbReference type="PANTHER" id="PTHR30055:SF234">
    <property type="entry name" value="HTH-TYPE TRANSCRIPTIONAL REGULATOR BETI"/>
    <property type="match status" value="1"/>
</dbReference>
<gene>
    <name evidence="7" type="ORF">FHT02_001130</name>
</gene>
<dbReference type="SUPFAM" id="SSF46689">
    <property type="entry name" value="Homeodomain-like"/>
    <property type="match status" value="1"/>
</dbReference>
<reference evidence="7 8" key="1">
    <citation type="submission" date="2020-08" db="EMBL/GenBank/DDBJ databases">
        <title>Genomic Encyclopedia of Type Strains, Phase IV (KMG-IV): sequencing the most valuable type-strain genomes for metagenomic binning, comparative biology and taxonomic classification.</title>
        <authorList>
            <person name="Goeker M."/>
        </authorList>
    </citation>
    <scope>NUCLEOTIDE SEQUENCE [LARGE SCALE GENOMIC DNA]</scope>
    <source>
        <strain evidence="7 8">DSM 26736</strain>
    </source>
</reference>
<dbReference type="PRINTS" id="PR00455">
    <property type="entry name" value="HTHTETR"/>
</dbReference>
<keyword evidence="1" id="KW-0678">Repressor</keyword>
<evidence type="ECO:0000259" key="6">
    <source>
        <dbReference type="PROSITE" id="PS50977"/>
    </source>
</evidence>
<keyword evidence="8" id="KW-1185">Reference proteome</keyword>
<dbReference type="Pfam" id="PF00440">
    <property type="entry name" value="TetR_N"/>
    <property type="match status" value="1"/>
</dbReference>
<dbReference type="InterPro" id="IPR050109">
    <property type="entry name" value="HTH-type_TetR-like_transc_reg"/>
</dbReference>
<keyword evidence="4" id="KW-0804">Transcription</keyword>
<dbReference type="GO" id="GO:0003700">
    <property type="term" value="F:DNA-binding transcription factor activity"/>
    <property type="evidence" value="ECO:0007669"/>
    <property type="project" value="TreeGrafter"/>
</dbReference>
<evidence type="ECO:0000256" key="5">
    <source>
        <dbReference type="PROSITE-ProRule" id="PRU00335"/>
    </source>
</evidence>
<keyword evidence="2" id="KW-0805">Transcription regulation</keyword>
<evidence type="ECO:0000313" key="8">
    <source>
        <dbReference type="Proteomes" id="UP000527143"/>
    </source>
</evidence>
<organism evidence="7 8">
    <name type="scientific">Sphingomonas xinjiangensis</name>
    <dbReference type="NCBI Taxonomy" id="643568"/>
    <lineage>
        <taxon>Bacteria</taxon>
        <taxon>Pseudomonadati</taxon>
        <taxon>Pseudomonadota</taxon>
        <taxon>Alphaproteobacteria</taxon>
        <taxon>Sphingomonadales</taxon>
        <taxon>Sphingomonadaceae</taxon>
        <taxon>Sphingomonas</taxon>
    </lineage>
</organism>
<evidence type="ECO:0000256" key="3">
    <source>
        <dbReference type="ARBA" id="ARBA00023125"/>
    </source>
</evidence>
<dbReference type="EMBL" id="JACIJF010000002">
    <property type="protein sequence ID" value="MBB5709908.1"/>
    <property type="molecule type" value="Genomic_DNA"/>
</dbReference>
<dbReference type="Gene3D" id="1.10.357.10">
    <property type="entry name" value="Tetracycline Repressor, domain 2"/>
    <property type="match status" value="1"/>
</dbReference>
<dbReference type="AlphaFoldDB" id="A0A840YGJ1"/>
<dbReference type="InterPro" id="IPR036271">
    <property type="entry name" value="Tet_transcr_reg_TetR-rel_C_sf"/>
</dbReference>
<comment type="caution">
    <text evidence="7">The sequence shown here is derived from an EMBL/GenBank/DDBJ whole genome shotgun (WGS) entry which is preliminary data.</text>
</comment>
<name>A0A840YGJ1_9SPHN</name>
<feature type="DNA-binding region" description="H-T-H motif" evidence="5">
    <location>
        <begin position="35"/>
        <end position="54"/>
    </location>
</feature>
<keyword evidence="3 5" id="KW-0238">DNA-binding</keyword>